<gene>
    <name evidence="1" type="ORF">LCGC14_2036100</name>
</gene>
<name>A0A0F9FFW2_9ZZZZ</name>
<sequence length="170" mass="19231">MNTKTMIDGLDAVLKSELLLTSTIKILLRIKEALQDQLPMENMTLTKSISEGSHWLQVVTNDGKQAAICIESMKHGPIVNETFLEWAKEEIERQEIKDVYTFPTLLEVCEFYGNKCNYETLTSGRTNIQTDGGTMAREVIKKWADIDIKANVFKARKKRGSRVDSRSTSG</sequence>
<protein>
    <submittedName>
        <fullName evidence="1">Uncharacterized protein</fullName>
    </submittedName>
</protein>
<organism evidence="1">
    <name type="scientific">marine sediment metagenome</name>
    <dbReference type="NCBI Taxonomy" id="412755"/>
    <lineage>
        <taxon>unclassified sequences</taxon>
        <taxon>metagenomes</taxon>
        <taxon>ecological metagenomes</taxon>
    </lineage>
</organism>
<evidence type="ECO:0000313" key="1">
    <source>
        <dbReference type="EMBL" id="KKL77316.1"/>
    </source>
</evidence>
<proteinExistence type="predicted"/>
<dbReference type="EMBL" id="LAZR01023785">
    <property type="protein sequence ID" value="KKL77316.1"/>
    <property type="molecule type" value="Genomic_DNA"/>
</dbReference>
<accession>A0A0F9FFW2</accession>
<reference evidence="1" key="1">
    <citation type="journal article" date="2015" name="Nature">
        <title>Complex archaea that bridge the gap between prokaryotes and eukaryotes.</title>
        <authorList>
            <person name="Spang A."/>
            <person name="Saw J.H."/>
            <person name="Jorgensen S.L."/>
            <person name="Zaremba-Niedzwiedzka K."/>
            <person name="Martijn J."/>
            <person name="Lind A.E."/>
            <person name="van Eijk R."/>
            <person name="Schleper C."/>
            <person name="Guy L."/>
            <person name="Ettema T.J."/>
        </authorList>
    </citation>
    <scope>NUCLEOTIDE SEQUENCE</scope>
</reference>
<dbReference type="AlphaFoldDB" id="A0A0F9FFW2"/>
<comment type="caution">
    <text evidence="1">The sequence shown here is derived from an EMBL/GenBank/DDBJ whole genome shotgun (WGS) entry which is preliminary data.</text>
</comment>